<dbReference type="PANTHER" id="PTHR15173:SF2">
    <property type="entry name" value="HYPOCRETIN NEUROPEPTIDE PRECURSOR"/>
    <property type="match status" value="1"/>
</dbReference>
<comment type="function">
    <text evidence="17">Binds to orexin receptors HCRTR1/OX1R and HCRTR2/OX2R with a high affinity. Stimulates food intake. Modulates pituitary luteinizing hormone secretion in an ovarian steroid-dependent manner.</text>
</comment>
<dbReference type="GO" id="GO:0005791">
    <property type="term" value="C:rough endoplasmic reticulum"/>
    <property type="evidence" value="ECO:0007669"/>
    <property type="project" value="UniProtKB-SubCell"/>
</dbReference>
<keyword evidence="5" id="KW-0256">Endoplasmic reticulum</keyword>
<sequence length="130" mass="13666">VMTSSSKVSWKPHRCTAVTLLASSLMAVLLCLLCSASQVRHCCRDGGDGTCPCRLYDVLRGRGDHAAGILTLGKRQKPERHVQSRLYQLLQGSRDHTAGILTVGRRAGPGGGGSPGSALGRTHQAPPVAP</sequence>
<evidence type="ECO:0000313" key="22">
    <source>
        <dbReference type="Proteomes" id="UP000694397"/>
    </source>
</evidence>
<comment type="function">
    <text evidence="18">Binds to orexin receptor HCRTR2/OX2R only. Stimulates food intake. Modulates pituitary luteinizing hormone secretion in an ovarian steroid-dependent manner.</text>
</comment>
<evidence type="ECO:0000256" key="8">
    <source>
        <dbReference type="ARBA" id="ARBA00023283"/>
    </source>
</evidence>
<evidence type="ECO:0000256" key="11">
    <source>
        <dbReference type="ARBA" id="ARBA00034103"/>
    </source>
</evidence>
<dbReference type="GeneTree" id="ENSGT00390000014272"/>
<keyword evidence="20" id="KW-0732">Signal</keyword>
<evidence type="ECO:0000256" key="12">
    <source>
        <dbReference type="ARBA" id="ARBA00034336"/>
    </source>
</evidence>
<keyword evidence="6" id="KW-0770">Synapse</keyword>
<dbReference type="InterPro" id="IPR001704">
    <property type="entry name" value="Orexin"/>
</dbReference>
<name>A0A8C9VYF4_SCLFO</name>
<dbReference type="GO" id="GO:0030431">
    <property type="term" value="P:sleep"/>
    <property type="evidence" value="ECO:0007669"/>
    <property type="project" value="TreeGrafter"/>
</dbReference>
<comment type="similarity">
    <text evidence="3">Belongs to the orexin family.</text>
</comment>
<evidence type="ECO:0000256" key="14">
    <source>
        <dbReference type="ARBA" id="ARBA00034354"/>
    </source>
</evidence>
<dbReference type="PANTHER" id="PTHR15173">
    <property type="entry name" value="OREXIN"/>
    <property type="match status" value="1"/>
</dbReference>
<dbReference type="GO" id="GO:0048471">
    <property type="term" value="C:perinuclear region of cytoplasm"/>
    <property type="evidence" value="ECO:0007669"/>
    <property type="project" value="TreeGrafter"/>
</dbReference>
<dbReference type="Ensembl" id="ENSSFOT00015058874.1">
    <property type="protein sequence ID" value="ENSSFOP00015067375.1"/>
    <property type="gene ID" value="ENSSFOG00015032679.1"/>
</dbReference>
<dbReference type="Pfam" id="PF02072">
    <property type="entry name" value="Orexin"/>
    <property type="match status" value="1"/>
</dbReference>
<reference evidence="21" key="3">
    <citation type="submission" date="2025-09" db="UniProtKB">
        <authorList>
            <consortium name="Ensembl"/>
        </authorList>
    </citation>
    <scope>IDENTIFICATION</scope>
</reference>
<keyword evidence="7" id="KW-1015">Disulfide bond</keyword>
<evidence type="ECO:0000313" key="21">
    <source>
        <dbReference type="Ensembl" id="ENSSFOP00015067375.1"/>
    </source>
</evidence>
<evidence type="ECO:0000256" key="19">
    <source>
        <dbReference type="SAM" id="MobiDB-lite"/>
    </source>
</evidence>
<accession>A0A8C9VYF4</accession>
<protein>
    <recommendedName>
        <fullName evidence="12">Hypocretin neuropeptide precursor</fullName>
    </recommendedName>
    <alternativeName>
        <fullName evidence="16">Hypocretin</fullName>
    </alternativeName>
    <alternativeName>
        <fullName evidence="13">Orexin precursor</fullName>
    </alternativeName>
    <alternativeName>
        <fullName evidence="15">Prepro-orexin</fullName>
    </alternativeName>
    <alternativeName>
        <fullName evidence="14">Preprohypocretin</fullName>
    </alternativeName>
</protein>
<dbReference type="OrthoDB" id="9379045at2759"/>
<gene>
    <name evidence="21" type="primary">HCRT</name>
</gene>
<dbReference type="AlphaFoldDB" id="A0A8C9VYF4"/>
<dbReference type="GO" id="GO:0031410">
    <property type="term" value="C:cytoplasmic vesicle"/>
    <property type="evidence" value="ECO:0007669"/>
    <property type="project" value="UniProtKB-SubCell"/>
</dbReference>
<dbReference type="GO" id="GO:0045202">
    <property type="term" value="C:synapse"/>
    <property type="evidence" value="ECO:0007669"/>
    <property type="project" value="UniProtKB-SubCell"/>
</dbReference>
<dbReference type="GO" id="GO:0001659">
    <property type="term" value="P:temperature homeostasis"/>
    <property type="evidence" value="ECO:0007669"/>
    <property type="project" value="TreeGrafter"/>
</dbReference>
<feature type="signal peptide" evidence="20">
    <location>
        <begin position="1"/>
        <end position="36"/>
    </location>
</feature>
<feature type="chain" id="PRO_5034215861" description="Hypocretin neuropeptide precursor" evidence="20">
    <location>
        <begin position="37"/>
        <end position="130"/>
    </location>
</feature>
<keyword evidence="4" id="KW-0027">Amidation</keyword>
<evidence type="ECO:0000256" key="1">
    <source>
        <dbReference type="ARBA" id="ARBA00004427"/>
    </source>
</evidence>
<evidence type="ECO:0000256" key="6">
    <source>
        <dbReference type="ARBA" id="ARBA00023018"/>
    </source>
</evidence>
<evidence type="ECO:0000256" key="20">
    <source>
        <dbReference type="SAM" id="SignalP"/>
    </source>
</evidence>
<dbReference type="PRINTS" id="PR01091">
    <property type="entry name" value="OREXINPP"/>
</dbReference>
<evidence type="ECO:0000256" key="7">
    <source>
        <dbReference type="ARBA" id="ARBA00023157"/>
    </source>
</evidence>
<keyword evidence="10" id="KW-0968">Cytoplasmic vesicle</keyword>
<evidence type="ECO:0000256" key="15">
    <source>
        <dbReference type="ARBA" id="ARBA00034367"/>
    </source>
</evidence>
<evidence type="ECO:0000256" key="3">
    <source>
        <dbReference type="ARBA" id="ARBA00009198"/>
    </source>
</evidence>
<dbReference type="Proteomes" id="UP000694397">
    <property type="component" value="Chromosome 20"/>
</dbReference>
<reference evidence="21" key="2">
    <citation type="submission" date="2025-08" db="UniProtKB">
        <authorList>
            <consortium name="Ensembl"/>
        </authorList>
    </citation>
    <scope>IDENTIFICATION</scope>
</reference>
<proteinExistence type="inferred from homology"/>
<evidence type="ECO:0000256" key="16">
    <source>
        <dbReference type="ARBA" id="ARBA00034371"/>
    </source>
</evidence>
<dbReference type="GO" id="GO:0051971">
    <property type="term" value="P:positive regulation of transmission of nerve impulse"/>
    <property type="evidence" value="ECO:0007669"/>
    <property type="project" value="TreeGrafter"/>
</dbReference>
<keyword evidence="22" id="KW-1185">Reference proteome</keyword>
<dbReference type="GO" id="GO:0031771">
    <property type="term" value="F:type 1 orexin receptor binding"/>
    <property type="evidence" value="ECO:0007669"/>
    <property type="project" value="TreeGrafter"/>
</dbReference>
<evidence type="ECO:0000256" key="5">
    <source>
        <dbReference type="ARBA" id="ARBA00022824"/>
    </source>
</evidence>
<reference evidence="21 22" key="1">
    <citation type="submission" date="2019-04" db="EMBL/GenBank/DDBJ databases">
        <authorList>
            <consortium name="Wellcome Sanger Institute Data Sharing"/>
        </authorList>
    </citation>
    <scope>NUCLEOTIDE SEQUENCE [LARGE SCALE GENOMIC DNA]</scope>
</reference>
<keyword evidence="9" id="KW-0527">Neuropeptide</keyword>
<dbReference type="GO" id="GO:0042755">
    <property type="term" value="P:eating behavior"/>
    <property type="evidence" value="ECO:0007669"/>
    <property type="project" value="TreeGrafter"/>
</dbReference>
<evidence type="ECO:0000256" key="13">
    <source>
        <dbReference type="ARBA" id="ARBA00034351"/>
    </source>
</evidence>
<organism evidence="21 22">
    <name type="scientific">Scleropages formosus</name>
    <name type="common">Asian bonytongue</name>
    <name type="synonym">Osteoglossum formosum</name>
    <dbReference type="NCBI Taxonomy" id="113540"/>
    <lineage>
        <taxon>Eukaryota</taxon>
        <taxon>Metazoa</taxon>
        <taxon>Chordata</taxon>
        <taxon>Craniata</taxon>
        <taxon>Vertebrata</taxon>
        <taxon>Euteleostomi</taxon>
        <taxon>Actinopterygii</taxon>
        <taxon>Neopterygii</taxon>
        <taxon>Teleostei</taxon>
        <taxon>Osteoglossocephala</taxon>
        <taxon>Osteoglossomorpha</taxon>
        <taxon>Osteoglossiformes</taxon>
        <taxon>Osteoglossidae</taxon>
        <taxon>Scleropages</taxon>
    </lineage>
</organism>
<evidence type="ECO:0000256" key="17">
    <source>
        <dbReference type="ARBA" id="ARBA00045659"/>
    </source>
</evidence>
<dbReference type="GO" id="GO:0005184">
    <property type="term" value="F:neuropeptide hormone activity"/>
    <property type="evidence" value="ECO:0007669"/>
    <property type="project" value="TreeGrafter"/>
</dbReference>
<evidence type="ECO:0000256" key="2">
    <source>
        <dbReference type="ARBA" id="ARBA00004541"/>
    </source>
</evidence>
<keyword evidence="8" id="KW-0873">Pyrrolidone carboxylic acid</keyword>
<dbReference type="GO" id="GO:0042594">
    <property type="term" value="P:response to starvation"/>
    <property type="evidence" value="ECO:0007669"/>
    <property type="project" value="TreeGrafter"/>
</dbReference>
<evidence type="ECO:0000256" key="18">
    <source>
        <dbReference type="ARBA" id="ARBA00046224"/>
    </source>
</evidence>
<evidence type="ECO:0000256" key="4">
    <source>
        <dbReference type="ARBA" id="ARBA00022815"/>
    </source>
</evidence>
<comment type="subcellular location">
    <subcellularLocation>
        <location evidence="2">Cytoplasmic vesicle</location>
    </subcellularLocation>
    <subcellularLocation>
        <location evidence="1">Rough endoplasmic reticulum</location>
    </subcellularLocation>
    <subcellularLocation>
        <location evidence="11">Synapse</location>
    </subcellularLocation>
</comment>
<feature type="region of interest" description="Disordered" evidence="19">
    <location>
        <begin position="102"/>
        <end position="130"/>
    </location>
</feature>
<evidence type="ECO:0000256" key="10">
    <source>
        <dbReference type="ARBA" id="ARBA00023329"/>
    </source>
</evidence>
<dbReference type="GO" id="GO:0007218">
    <property type="term" value="P:neuropeptide signaling pathway"/>
    <property type="evidence" value="ECO:0007669"/>
    <property type="project" value="UniProtKB-KW"/>
</dbReference>
<dbReference type="GO" id="GO:0046928">
    <property type="term" value="P:regulation of neurotransmitter secretion"/>
    <property type="evidence" value="ECO:0007669"/>
    <property type="project" value="TreeGrafter"/>
</dbReference>
<dbReference type="GO" id="GO:0031772">
    <property type="term" value="F:type 2 orexin receptor binding"/>
    <property type="evidence" value="ECO:0007669"/>
    <property type="project" value="TreeGrafter"/>
</dbReference>
<evidence type="ECO:0000256" key="9">
    <source>
        <dbReference type="ARBA" id="ARBA00023320"/>
    </source>
</evidence>